<dbReference type="CDD" id="cd12913">
    <property type="entry name" value="PDC1_MCP_like"/>
    <property type="match status" value="1"/>
</dbReference>
<dbReference type="EMBL" id="JACCCC010000001">
    <property type="protein sequence ID" value="NYE48815.1"/>
    <property type="molecule type" value="Genomic_DNA"/>
</dbReference>
<name>A0A852TZS3_9ACTN</name>
<dbReference type="AlphaFoldDB" id="A0A852TZS3"/>
<dbReference type="Proteomes" id="UP000589036">
    <property type="component" value="Unassembled WGS sequence"/>
</dbReference>
<keyword evidence="3" id="KW-1185">Reference proteome</keyword>
<dbReference type="RefSeq" id="WP_179644581.1">
    <property type="nucleotide sequence ID" value="NZ_BAAAYY010000010.1"/>
</dbReference>
<feature type="region of interest" description="Disordered" evidence="1">
    <location>
        <begin position="213"/>
        <end position="236"/>
    </location>
</feature>
<comment type="caution">
    <text evidence="2">The sequence shown here is derived from an EMBL/GenBank/DDBJ whole genome shotgun (WGS) entry which is preliminary data.</text>
</comment>
<accession>A0A852TZS3</accession>
<organism evidence="2 3">
    <name type="scientific">Spinactinospora alkalitolerans</name>
    <dbReference type="NCBI Taxonomy" id="687207"/>
    <lineage>
        <taxon>Bacteria</taxon>
        <taxon>Bacillati</taxon>
        <taxon>Actinomycetota</taxon>
        <taxon>Actinomycetes</taxon>
        <taxon>Streptosporangiales</taxon>
        <taxon>Nocardiopsidaceae</taxon>
        <taxon>Spinactinospora</taxon>
    </lineage>
</organism>
<protein>
    <recommendedName>
        <fullName evidence="4">Cache domain-containing protein</fullName>
    </recommendedName>
</protein>
<evidence type="ECO:0000256" key="1">
    <source>
        <dbReference type="SAM" id="MobiDB-lite"/>
    </source>
</evidence>
<evidence type="ECO:0000313" key="3">
    <source>
        <dbReference type="Proteomes" id="UP000589036"/>
    </source>
</evidence>
<reference evidence="2 3" key="1">
    <citation type="submission" date="2020-07" db="EMBL/GenBank/DDBJ databases">
        <title>Sequencing the genomes of 1000 actinobacteria strains.</title>
        <authorList>
            <person name="Klenk H.-P."/>
        </authorList>
    </citation>
    <scope>NUCLEOTIDE SEQUENCE [LARGE SCALE GENOMIC DNA]</scope>
    <source>
        <strain evidence="2 3">CXB654</strain>
    </source>
</reference>
<gene>
    <name evidence="2" type="ORF">HDA32_003935</name>
</gene>
<proteinExistence type="predicted"/>
<dbReference type="Pfam" id="PF22673">
    <property type="entry name" value="MCP-like_PDC_1"/>
    <property type="match status" value="1"/>
</dbReference>
<evidence type="ECO:0008006" key="4">
    <source>
        <dbReference type="Google" id="ProtNLM"/>
    </source>
</evidence>
<dbReference type="Gene3D" id="3.30.450.20">
    <property type="entry name" value="PAS domain"/>
    <property type="match status" value="1"/>
</dbReference>
<sequence>MTLPRRAEPARVAGWIAAVVEDVFASLEEVRARMLGCHRAVMDRGERLTSDDIAQLRPELLERLRREGEGEVVVGMGMIVTPGLLADEPRRLEWWHTVPGRDPAFLNVDLDPESIGFYDYAEAEWFAVPRRTGARHVVGPYVDYGGTDRYMLTLTLPVRAEGEFLGVVGADVPVSRFEALLLPGLAALDDEVILINAERRIILSNSARRLTGSLLREPDPAGSRPEAAGHAPYDLPNLPWRLLMSARSKAGRAAPPISSAPA</sequence>
<evidence type="ECO:0000313" key="2">
    <source>
        <dbReference type="EMBL" id="NYE48815.1"/>
    </source>
</evidence>